<gene>
    <name evidence="1" type="ORF">B5M09_013854</name>
</gene>
<keyword evidence="2" id="KW-1185">Reference proteome</keyword>
<organism evidence="1 2">
    <name type="scientific">Aphanomyces astaci</name>
    <name type="common">Crayfish plague agent</name>
    <dbReference type="NCBI Taxonomy" id="112090"/>
    <lineage>
        <taxon>Eukaryota</taxon>
        <taxon>Sar</taxon>
        <taxon>Stramenopiles</taxon>
        <taxon>Oomycota</taxon>
        <taxon>Saprolegniomycetes</taxon>
        <taxon>Saprolegniales</taxon>
        <taxon>Verrucalvaceae</taxon>
        <taxon>Aphanomyces</taxon>
    </lineage>
</organism>
<reference evidence="1" key="1">
    <citation type="submission" date="2018-07" db="EMBL/GenBank/DDBJ databases">
        <title>Annotation of Aphanomyces astaci genome assembly.</title>
        <authorList>
            <person name="Studholme D.J."/>
        </authorList>
    </citation>
    <scope>NUCLEOTIDE SEQUENCE [LARGE SCALE GENOMIC DNA]</scope>
    <source>
        <strain evidence="1">Pc</strain>
    </source>
</reference>
<evidence type="ECO:0000313" key="2">
    <source>
        <dbReference type="Proteomes" id="UP000284702"/>
    </source>
</evidence>
<sequence>MERPSPFTRLHTFKFKPHVSLDVNLQAFDKMLRAVEKLEGRPLSGSHLASALLAAVPERIAPDLFVWRGAQPSIPYKNMRQLLEQHCPGLVTKYPHYLGQRRSQRLHRCMARQPRPRQHGLAHWHFRPFEMAPASEKATDKRPPYPGAPKVKTPWRIGVAT</sequence>
<proteinExistence type="predicted"/>
<comment type="caution">
    <text evidence="1">The sequence shown here is derived from an EMBL/GenBank/DDBJ whole genome shotgun (WGS) entry which is preliminary data.</text>
</comment>
<dbReference type="EMBL" id="MZMZ02003862">
    <property type="protein sequence ID" value="RQM20491.1"/>
    <property type="molecule type" value="Genomic_DNA"/>
</dbReference>
<name>A0A425CTZ5_APHAT</name>
<protein>
    <submittedName>
        <fullName evidence="1">Uncharacterized protein</fullName>
    </submittedName>
</protein>
<dbReference type="AlphaFoldDB" id="A0A425CTZ5"/>
<accession>A0A425CTZ5</accession>
<evidence type="ECO:0000313" key="1">
    <source>
        <dbReference type="EMBL" id="RQM20491.1"/>
    </source>
</evidence>
<feature type="non-terminal residue" evidence="1">
    <location>
        <position position="161"/>
    </location>
</feature>
<dbReference type="Proteomes" id="UP000284702">
    <property type="component" value="Unassembled WGS sequence"/>
</dbReference>